<feature type="chain" id="PRO_5046460299" evidence="1">
    <location>
        <begin position="22"/>
        <end position="103"/>
    </location>
</feature>
<dbReference type="GeneID" id="90037099"/>
<evidence type="ECO:0000256" key="1">
    <source>
        <dbReference type="SAM" id="SignalP"/>
    </source>
</evidence>
<gene>
    <name evidence="2" type="ORF">BZA70DRAFT_272079</name>
</gene>
<keyword evidence="3" id="KW-1185">Reference proteome</keyword>
<accession>A0ABR1FD05</accession>
<dbReference type="RefSeq" id="XP_064770764.1">
    <property type="nucleotide sequence ID" value="XM_064911587.1"/>
</dbReference>
<sequence length="103" mass="10241">MKFAAALFTIVVLAFAAIVSAALDERAYVTVTTLETITSCGPTVTNCPASSTASSAIPYSNTSIAVVNSSTPAVSTFTGGANQQTGVAAAAMAGFLGLVAYLI</sequence>
<reference evidence="2 3" key="1">
    <citation type="submission" date="2024-03" db="EMBL/GenBank/DDBJ databases">
        <title>Genome-scale model development and genomic sequencing of the oleaginous clade Lipomyces.</title>
        <authorList>
            <consortium name="Lawrence Berkeley National Laboratory"/>
            <person name="Czajka J.J."/>
            <person name="Han Y."/>
            <person name="Kim J."/>
            <person name="Mondo S.J."/>
            <person name="Hofstad B.A."/>
            <person name="Robles A."/>
            <person name="Haridas S."/>
            <person name="Riley R."/>
            <person name="LaButti K."/>
            <person name="Pangilinan J."/>
            <person name="Andreopoulos W."/>
            <person name="Lipzen A."/>
            <person name="Yan J."/>
            <person name="Wang M."/>
            <person name="Ng V."/>
            <person name="Grigoriev I.V."/>
            <person name="Spatafora J.W."/>
            <person name="Magnuson J.K."/>
            <person name="Baker S.E."/>
            <person name="Pomraning K.R."/>
        </authorList>
    </citation>
    <scope>NUCLEOTIDE SEQUENCE [LARGE SCALE GENOMIC DNA]</scope>
    <source>
        <strain evidence="2 3">Phaff 52-87</strain>
    </source>
</reference>
<proteinExistence type="predicted"/>
<comment type="caution">
    <text evidence="2">The sequence shown here is derived from an EMBL/GenBank/DDBJ whole genome shotgun (WGS) entry which is preliminary data.</text>
</comment>
<protein>
    <submittedName>
        <fullName evidence="2">Uncharacterized protein</fullName>
    </submittedName>
</protein>
<evidence type="ECO:0000313" key="3">
    <source>
        <dbReference type="Proteomes" id="UP001498771"/>
    </source>
</evidence>
<evidence type="ECO:0000313" key="2">
    <source>
        <dbReference type="EMBL" id="KAK7207731.1"/>
    </source>
</evidence>
<feature type="signal peptide" evidence="1">
    <location>
        <begin position="1"/>
        <end position="21"/>
    </location>
</feature>
<name>A0ABR1FD05_9ASCO</name>
<dbReference type="Proteomes" id="UP001498771">
    <property type="component" value="Unassembled WGS sequence"/>
</dbReference>
<organism evidence="2 3">
    <name type="scientific">Myxozyma melibiosi</name>
    <dbReference type="NCBI Taxonomy" id="54550"/>
    <lineage>
        <taxon>Eukaryota</taxon>
        <taxon>Fungi</taxon>
        <taxon>Dikarya</taxon>
        <taxon>Ascomycota</taxon>
        <taxon>Saccharomycotina</taxon>
        <taxon>Lipomycetes</taxon>
        <taxon>Lipomycetales</taxon>
        <taxon>Lipomycetaceae</taxon>
        <taxon>Myxozyma</taxon>
    </lineage>
</organism>
<dbReference type="EMBL" id="JBBJBU010000001">
    <property type="protein sequence ID" value="KAK7207731.1"/>
    <property type="molecule type" value="Genomic_DNA"/>
</dbReference>
<keyword evidence="1" id="KW-0732">Signal</keyword>